<protein>
    <recommendedName>
        <fullName evidence="4">26S proteasome regulatory subunit RPN7</fullName>
    </recommendedName>
</protein>
<proteinExistence type="inferred from homology"/>
<evidence type="ECO:0000256" key="2">
    <source>
        <dbReference type="ARBA" id="ARBA00005717"/>
    </source>
</evidence>
<dbReference type="EMBL" id="CM007648">
    <property type="protein sequence ID" value="ONM16539.1"/>
    <property type="molecule type" value="Genomic_DNA"/>
</dbReference>
<organism evidence="6">
    <name type="scientific">Zea mays</name>
    <name type="common">Maize</name>
    <dbReference type="NCBI Taxonomy" id="4577"/>
    <lineage>
        <taxon>Eukaryota</taxon>
        <taxon>Viridiplantae</taxon>
        <taxon>Streptophyta</taxon>
        <taxon>Embryophyta</taxon>
        <taxon>Tracheophyta</taxon>
        <taxon>Spermatophyta</taxon>
        <taxon>Magnoliopsida</taxon>
        <taxon>Liliopsida</taxon>
        <taxon>Poales</taxon>
        <taxon>Poaceae</taxon>
        <taxon>PACMAD clade</taxon>
        <taxon>Panicoideae</taxon>
        <taxon>Andropogonodae</taxon>
        <taxon>Andropogoneae</taxon>
        <taxon>Tripsacinae</taxon>
        <taxon>Zea</taxon>
    </lineage>
</organism>
<dbReference type="PROSITE" id="PS50250">
    <property type="entry name" value="PCI"/>
    <property type="match status" value="1"/>
</dbReference>
<dbReference type="InterPro" id="IPR019585">
    <property type="entry name" value="Rpn7/CSN1"/>
</dbReference>
<dbReference type="PANTHER" id="PTHR14145">
    <property type="entry name" value="26S PROTESOME SUBUNIT 6"/>
    <property type="match status" value="1"/>
</dbReference>
<dbReference type="InterPro" id="IPR036390">
    <property type="entry name" value="WH_DNA-bd_sf"/>
</dbReference>
<dbReference type="SMART" id="SM00088">
    <property type="entry name" value="PINT"/>
    <property type="match status" value="1"/>
</dbReference>
<comment type="similarity">
    <text evidence="2">Belongs to the proteasome subunit S10 family.</text>
</comment>
<dbReference type="Gene3D" id="1.25.40.570">
    <property type="match status" value="1"/>
</dbReference>
<feature type="domain" description="PCI" evidence="5">
    <location>
        <begin position="321"/>
        <end position="489"/>
    </location>
</feature>
<dbReference type="Pfam" id="PF21154">
    <property type="entry name" value="RPN7_PSMD6_C"/>
    <property type="match status" value="1"/>
</dbReference>
<dbReference type="PANTHER" id="PTHR14145:SF1">
    <property type="entry name" value="26S PROTEASOME NON-ATPASE REGULATORY SUBUNIT 6"/>
    <property type="match status" value="1"/>
</dbReference>
<evidence type="ECO:0000256" key="4">
    <source>
        <dbReference type="ARBA" id="ARBA00075096"/>
    </source>
</evidence>
<gene>
    <name evidence="6" type="ORF">ZEAMMB73_Zm00001d003257</name>
</gene>
<dbReference type="InterPro" id="IPR000717">
    <property type="entry name" value="PCI_dom"/>
</dbReference>
<evidence type="ECO:0000256" key="1">
    <source>
        <dbReference type="ARBA" id="ARBA00002187"/>
    </source>
</evidence>
<dbReference type="GO" id="GO:0000502">
    <property type="term" value="C:proteasome complex"/>
    <property type="evidence" value="ECO:0007669"/>
    <property type="project" value="UniProtKB-KW"/>
</dbReference>
<evidence type="ECO:0000259" key="5">
    <source>
        <dbReference type="PROSITE" id="PS50250"/>
    </source>
</evidence>
<dbReference type="STRING" id="4577.A0A1D6E7Z4"/>
<comment type="function">
    <text evidence="1">Acts as a regulatory subunit of the 26S proteasome which is involved in the ATP-dependent degradation of ubiquitinated proteins.</text>
</comment>
<dbReference type="InParanoid" id="A0A1D6E7Z4"/>
<dbReference type="InterPro" id="IPR045135">
    <property type="entry name" value="Rpn7_N"/>
</dbReference>
<keyword evidence="3 6" id="KW-0647">Proteasome</keyword>
<dbReference type="SMR" id="A0A1D6E7Z4"/>
<sequence>MLPVVAMWGQRCGFDMTATTAIPDAVRTGLARNRGSSAARSASGTAAIISTSLGARARPYLRHAADLSALRSTSSPRRESSPIAETISAMARTLASSSERPAGRATPPRPGAGFRRRGCSGTTMAVAAVAIGREGFSERDLGLRVENELSSVGSVFLSAGRPSASVTVQNLPALYSHMAALYESLAADGVLETDAALLAEMRARIDEEIRKLDEKIADAEENLGESEVREAHLAKSLYFIRVGEKEKALEQLKVTEGKTVAVGQKMDLVFYTLQIGLFYMDFDLISKSIDKAKNLFEEGGDWERKNRLKVYEGLYCMATRNFKKAASLFLDSISTFTTYELFTYDTFIFYTVLTSVISLDRVSLKQKVVDAPEILAVIGKVPHLSEFLNSLYNCQYKSFFIAFSGLTEPIKLERYLQPHFRYYMREVRTVVYSQFLESYKSVTMEAMAAAFGVTVDFIDQELSRFIAAGKLHCKIDKVAGVLETNRPDARNAFYQATIKQGDFLLNRIQKLSRVIDL</sequence>
<evidence type="ECO:0000256" key="3">
    <source>
        <dbReference type="ARBA" id="ARBA00022942"/>
    </source>
</evidence>
<reference evidence="6" key="1">
    <citation type="submission" date="2015-12" db="EMBL/GenBank/DDBJ databases">
        <title>Update maize B73 reference genome by single molecule sequencing technologies.</title>
        <authorList>
            <consortium name="Maize Genome Sequencing Project"/>
            <person name="Ware D."/>
        </authorList>
    </citation>
    <scope>NUCLEOTIDE SEQUENCE [LARGE SCALE GENOMIC DNA]</scope>
    <source>
        <tissue evidence="6">Seedling</tissue>
    </source>
</reference>
<dbReference type="SUPFAM" id="SSF46785">
    <property type="entry name" value="Winged helix' DNA-binding domain"/>
    <property type="match status" value="1"/>
</dbReference>
<name>A0A1D6E7Z4_MAIZE</name>
<dbReference type="FunFam" id="1.25.40.570:FF:000005">
    <property type="entry name" value="26S proteasome regulatory subunit N7"/>
    <property type="match status" value="1"/>
</dbReference>
<evidence type="ECO:0000313" key="6">
    <source>
        <dbReference type="EMBL" id="ONM16539.1"/>
    </source>
</evidence>
<dbReference type="InterPro" id="IPR049549">
    <property type="entry name" value="RPN7_PSMD6_C"/>
</dbReference>
<dbReference type="Pfam" id="PF10602">
    <property type="entry name" value="RPN7"/>
    <property type="match status" value="1"/>
</dbReference>
<dbReference type="Pfam" id="PF01399">
    <property type="entry name" value="PCI"/>
    <property type="match status" value="1"/>
</dbReference>
<dbReference type="ExpressionAtlas" id="A0A1D6E7Z4">
    <property type="expression patterns" value="baseline and differential"/>
</dbReference>
<dbReference type="AlphaFoldDB" id="A0A1D6E7Z4"/>
<accession>A0A1D6E7Z4</accession>